<proteinExistence type="predicted"/>
<gene>
    <name evidence="1" type="ORF">Y1Q_0009587</name>
</gene>
<name>A0A151NV68_ALLMI</name>
<protein>
    <submittedName>
        <fullName evidence="1">Uncharacterized protein</fullName>
    </submittedName>
</protein>
<dbReference type="Proteomes" id="UP000050525">
    <property type="component" value="Unassembled WGS sequence"/>
</dbReference>
<evidence type="ECO:0000313" key="1">
    <source>
        <dbReference type="EMBL" id="KYO40570.1"/>
    </source>
</evidence>
<accession>A0A151NV68</accession>
<dbReference type="AlphaFoldDB" id="A0A151NV68"/>
<reference evidence="1 2" key="1">
    <citation type="journal article" date="2012" name="Genome Biol.">
        <title>Sequencing three crocodilian genomes to illuminate the evolution of archosaurs and amniotes.</title>
        <authorList>
            <person name="St John J.A."/>
            <person name="Braun E.L."/>
            <person name="Isberg S.R."/>
            <person name="Miles L.G."/>
            <person name="Chong A.Y."/>
            <person name="Gongora J."/>
            <person name="Dalzell P."/>
            <person name="Moran C."/>
            <person name="Bed'hom B."/>
            <person name="Abzhanov A."/>
            <person name="Burgess S.C."/>
            <person name="Cooksey A.M."/>
            <person name="Castoe T.A."/>
            <person name="Crawford N.G."/>
            <person name="Densmore L.D."/>
            <person name="Drew J.C."/>
            <person name="Edwards S.V."/>
            <person name="Faircloth B.C."/>
            <person name="Fujita M.K."/>
            <person name="Greenwold M.J."/>
            <person name="Hoffmann F.G."/>
            <person name="Howard J.M."/>
            <person name="Iguchi T."/>
            <person name="Janes D.E."/>
            <person name="Khan S.Y."/>
            <person name="Kohno S."/>
            <person name="de Koning A.J."/>
            <person name="Lance S.L."/>
            <person name="McCarthy F.M."/>
            <person name="McCormack J.E."/>
            <person name="Merchant M.E."/>
            <person name="Peterson D.G."/>
            <person name="Pollock D.D."/>
            <person name="Pourmand N."/>
            <person name="Raney B.J."/>
            <person name="Roessler K.A."/>
            <person name="Sanford J.R."/>
            <person name="Sawyer R.H."/>
            <person name="Schmidt C.J."/>
            <person name="Triplett E.W."/>
            <person name="Tuberville T.D."/>
            <person name="Venegas-Anaya M."/>
            <person name="Howard J.T."/>
            <person name="Jarvis E.D."/>
            <person name="Guillette L.J.Jr."/>
            <person name="Glenn T.C."/>
            <person name="Green R.E."/>
            <person name="Ray D.A."/>
        </authorList>
    </citation>
    <scope>NUCLEOTIDE SEQUENCE [LARGE SCALE GENOMIC DNA]</scope>
    <source>
        <strain evidence="1">KSC_2009_1</strain>
    </source>
</reference>
<keyword evidence="2" id="KW-1185">Reference proteome</keyword>
<comment type="caution">
    <text evidence="1">The sequence shown here is derived from an EMBL/GenBank/DDBJ whole genome shotgun (WGS) entry which is preliminary data.</text>
</comment>
<organism evidence="1 2">
    <name type="scientific">Alligator mississippiensis</name>
    <name type="common">American alligator</name>
    <dbReference type="NCBI Taxonomy" id="8496"/>
    <lineage>
        <taxon>Eukaryota</taxon>
        <taxon>Metazoa</taxon>
        <taxon>Chordata</taxon>
        <taxon>Craniata</taxon>
        <taxon>Vertebrata</taxon>
        <taxon>Euteleostomi</taxon>
        <taxon>Archelosauria</taxon>
        <taxon>Archosauria</taxon>
        <taxon>Crocodylia</taxon>
        <taxon>Alligatoridae</taxon>
        <taxon>Alligatorinae</taxon>
        <taxon>Alligator</taxon>
    </lineage>
</organism>
<sequence length="111" mass="11866">MGIMNLYVLFSWGEIVVKEEPGLAGELDTEEIVKDMNPDQAGEEDPSSEDVVLVSFEDKDCEAGESIFHETKSPSTLPAACCTTADLDLAVGSSGSSVFCLVPRGAIQHEE</sequence>
<evidence type="ECO:0000313" key="2">
    <source>
        <dbReference type="Proteomes" id="UP000050525"/>
    </source>
</evidence>
<dbReference type="EMBL" id="AKHW03001922">
    <property type="protein sequence ID" value="KYO40570.1"/>
    <property type="molecule type" value="Genomic_DNA"/>
</dbReference>